<dbReference type="PIRSF" id="PIRSF028304">
    <property type="entry name" value="UCP028304"/>
    <property type="match status" value="1"/>
</dbReference>
<reference evidence="1 2" key="1">
    <citation type="submission" date="2024-06" db="EMBL/GenBank/DDBJ databases">
        <authorList>
            <person name="Li F."/>
        </authorList>
    </citation>
    <scope>NUCLEOTIDE SEQUENCE [LARGE SCALE GENOMIC DNA]</scope>
    <source>
        <strain evidence="1 2">GXAS 311</strain>
    </source>
</reference>
<dbReference type="Pfam" id="PF05947">
    <property type="entry name" value="T6SS_TssF"/>
    <property type="match status" value="1"/>
</dbReference>
<accession>A0ABV2BSM5</accession>
<dbReference type="InterPro" id="IPR010272">
    <property type="entry name" value="T6SS_TssF"/>
</dbReference>
<dbReference type="Proteomes" id="UP001548189">
    <property type="component" value="Unassembled WGS sequence"/>
</dbReference>
<dbReference type="PANTHER" id="PTHR35370:SF1">
    <property type="entry name" value="TYPE VI SECRETION SYSTEM COMPONENT TSSF1"/>
    <property type="match status" value="1"/>
</dbReference>
<dbReference type="NCBIfam" id="TIGR03359">
    <property type="entry name" value="VI_chp_6"/>
    <property type="match status" value="1"/>
</dbReference>
<proteinExistence type="predicted"/>
<evidence type="ECO:0000313" key="2">
    <source>
        <dbReference type="Proteomes" id="UP001548189"/>
    </source>
</evidence>
<evidence type="ECO:0000313" key="1">
    <source>
        <dbReference type="EMBL" id="MET1254942.1"/>
    </source>
</evidence>
<sequence>MNDELLNYYNKELAYLRQQGAEFAEKHPKIAGRLKMDQDNIEDPHVSRLLEGVAFLTAKIRHKLDDCFPELTDALLNTIYPDYQAPIPAISIVQFLPTDSLESAFTLPKGSEIENVNNYDHNCSFQTAYELNVYPYQVVEVNMSGTPFDAPSFDFSHKAKSVIKINLQSCYWSDAFNQIKPADFDCFLSGAGQIPFKLFELIFNNLTGIALADPTDYKTAKSIPLENLKFKGLENNEGVIPYKNKSFSGSRLIAEYFTCPEKFLFFKITGMQELWHDINTNATLYLYFDIGDEELERHVTTSNFSYACTPIVNQYEIRTDPIQLDRYQQEVKIHPYIGETERAEVLSIKRVTLVSQDGDEIEVKPFYQTNYPQQMDEKNYYWHLRREMLEEKGDSIKDGFETYLSIVDMNFENQEFDKGWVLNVDAICSNRNQPAALPFSPGEPKMQLVESFSELLTVECKTPLSKTLRVPLHEKTRWQLVSHLTLQNFSGEQGLETLRRTLALYDFRRSPDSRNFIDGITGLKIEPKSARILVQGIRAIALGNLITIEFKENSYAGNGVFLFAKVLERFFSQYTAINSFIQLQIKIYDRMAPLYTGLPMTGNRTLL</sequence>
<keyword evidence="2" id="KW-1185">Reference proteome</keyword>
<gene>
    <name evidence="1" type="primary">tssF</name>
    <name evidence="1" type="ORF">ABVT43_07385</name>
</gene>
<dbReference type="EMBL" id="JBEVCJ010000006">
    <property type="protein sequence ID" value="MET1254942.1"/>
    <property type="molecule type" value="Genomic_DNA"/>
</dbReference>
<comment type="caution">
    <text evidence="1">The sequence shown here is derived from an EMBL/GenBank/DDBJ whole genome shotgun (WGS) entry which is preliminary data.</text>
</comment>
<protein>
    <submittedName>
        <fullName evidence="1">Type VI secretion system baseplate subunit TssF</fullName>
    </submittedName>
</protein>
<organism evidence="1 2">
    <name type="scientific">Aliikangiella maris</name>
    <dbReference type="NCBI Taxonomy" id="3162458"/>
    <lineage>
        <taxon>Bacteria</taxon>
        <taxon>Pseudomonadati</taxon>
        <taxon>Pseudomonadota</taxon>
        <taxon>Gammaproteobacteria</taxon>
        <taxon>Oceanospirillales</taxon>
        <taxon>Pleioneaceae</taxon>
        <taxon>Aliikangiella</taxon>
    </lineage>
</organism>
<dbReference type="RefSeq" id="WP_353874556.1">
    <property type="nucleotide sequence ID" value="NZ_JBEVCJ010000006.1"/>
</dbReference>
<name>A0ABV2BSM5_9GAMM</name>
<dbReference type="PANTHER" id="PTHR35370">
    <property type="entry name" value="CYTOPLASMIC PROTEIN-RELATED-RELATED"/>
    <property type="match status" value="1"/>
</dbReference>